<feature type="chain" id="PRO_5034871815" evidence="2">
    <location>
        <begin position="23"/>
        <end position="394"/>
    </location>
</feature>
<protein>
    <submittedName>
        <fullName evidence="3">Uncharacterized protein</fullName>
    </submittedName>
</protein>
<feature type="signal peptide" evidence="2">
    <location>
        <begin position="1"/>
        <end position="22"/>
    </location>
</feature>
<feature type="region of interest" description="Disordered" evidence="1">
    <location>
        <begin position="159"/>
        <end position="178"/>
    </location>
</feature>
<accession>A0A8D8Q9E6</accession>
<sequence length="394" mass="46582">MAINLWSLTILSVILLVKVTKAALYTRTNYWSGTRKYSYYGVRKYSNWNYTRKYSYDGNRKYSYSWNGTRKYPYSKWNETRKYSYWGSPNYSHWSGSRKYSLSGIQNYNYSRTWKFGTRAITKRAISVTTEPSTLYTSTSEISRETIALSKTRKYYSRKSGTRTTKPTTTTTPSSTGLTWTTTERSVWPWNTLQYYDTLGPETTTIQLVYWLRNPNGTDPDYYYPNRTEAEHLALVAKRKGRANNTAWCQCGYCDPMTTDEDSVCCREDWYFNRLISMISYEENHCYAQTPMVYMALREPDLEDYRTHFLTNEKRHLVGLYGVDFRNRTQQLWRWLAYRYIIRGANLMTEYDKGRFNETLPACIVKAVRGEFPEPDGIYRETGWSVFQSIRLPG</sequence>
<reference evidence="3" key="1">
    <citation type="submission" date="2021-05" db="EMBL/GenBank/DDBJ databases">
        <authorList>
            <person name="Alioto T."/>
            <person name="Alioto T."/>
            <person name="Gomez Garrido J."/>
        </authorList>
    </citation>
    <scope>NUCLEOTIDE SEQUENCE</scope>
</reference>
<dbReference type="PANTHER" id="PTHR36981">
    <property type="entry name" value="ZGC:195170"/>
    <property type="match status" value="1"/>
</dbReference>
<feature type="compositionally biased region" description="Low complexity" evidence="1">
    <location>
        <begin position="162"/>
        <end position="178"/>
    </location>
</feature>
<dbReference type="AlphaFoldDB" id="A0A8D8Q9E6"/>
<evidence type="ECO:0000256" key="1">
    <source>
        <dbReference type="SAM" id="MobiDB-lite"/>
    </source>
</evidence>
<dbReference type="PANTHER" id="PTHR36981:SF6">
    <property type="entry name" value="P2X PURINOCEPTOR 7"/>
    <property type="match status" value="1"/>
</dbReference>
<name>A0A8D8Q9E6_9HEMI</name>
<evidence type="ECO:0000313" key="3">
    <source>
        <dbReference type="EMBL" id="CAG6627638.1"/>
    </source>
</evidence>
<keyword evidence="2" id="KW-0732">Signal</keyword>
<dbReference type="EMBL" id="HBUF01065922">
    <property type="protein sequence ID" value="CAG6627638.1"/>
    <property type="molecule type" value="Transcribed_RNA"/>
</dbReference>
<organism evidence="3">
    <name type="scientific">Cacopsylla melanoneura</name>
    <dbReference type="NCBI Taxonomy" id="428564"/>
    <lineage>
        <taxon>Eukaryota</taxon>
        <taxon>Metazoa</taxon>
        <taxon>Ecdysozoa</taxon>
        <taxon>Arthropoda</taxon>
        <taxon>Hexapoda</taxon>
        <taxon>Insecta</taxon>
        <taxon>Pterygota</taxon>
        <taxon>Neoptera</taxon>
        <taxon>Paraneoptera</taxon>
        <taxon>Hemiptera</taxon>
        <taxon>Sternorrhyncha</taxon>
        <taxon>Psylloidea</taxon>
        <taxon>Psyllidae</taxon>
        <taxon>Psyllinae</taxon>
        <taxon>Cacopsylla</taxon>
    </lineage>
</organism>
<proteinExistence type="predicted"/>
<evidence type="ECO:0000256" key="2">
    <source>
        <dbReference type="SAM" id="SignalP"/>
    </source>
</evidence>